<dbReference type="Gene3D" id="3.40.50.150">
    <property type="entry name" value="Vaccinia Virus protein VP39"/>
    <property type="match status" value="1"/>
</dbReference>
<dbReference type="InterPro" id="IPR016461">
    <property type="entry name" value="COMT-like"/>
</dbReference>
<dbReference type="SUPFAM" id="SSF53335">
    <property type="entry name" value="S-adenosyl-L-methionine-dependent methyltransferases"/>
    <property type="match status" value="1"/>
</dbReference>
<feature type="domain" description="O-methyltransferase C-terminal" evidence="4">
    <location>
        <begin position="150"/>
        <end position="277"/>
    </location>
</feature>
<gene>
    <name evidence="6" type="ORF">URODEC1_LOCUS113347</name>
</gene>
<evidence type="ECO:0000259" key="4">
    <source>
        <dbReference type="Pfam" id="PF00891"/>
    </source>
</evidence>
<name>A0ABC9G8X4_9POAL</name>
<dbReference type="SUPFAM" id="SSF46785">
    <property type="entry name" value="Winged helix' DNA-binding domain"/>
    <property type="match status" value="1"/>
</dbReference>
<dbReference type="InterPro" id="IPR029063">
    <property type="entry name" value="SAM-dependent_MTases_sf"/>
</dbReference>
<proteinExistence type="predicted"/>
<dbReference type="Proteomes" id="UP001497457">
    <property type="component" value="Chromosome 8b"/>
</dbReference>
<evidence type="ECO:0000259" key="5">
    <source>
        <dbReference type="Pfam" id="PF08100"/>
    </source>
</evidence>
<dbReference type="InterPro" id="IPR012967">
    <property type="entry name" value="COMT_dimerisation"/>
</dbReference>
<sequence length="279" mass="28659">MQVAPPMARTTDDELLQAEAMLWCHALGYMKTMALQCAITLGIPNAIHRRGGEASLPELYAAVPVAATKRPCLSRLMRFLAASGIFAETTPTTPADAAAAGPRYRLTAASRLLVDGGDTCLTQMMLLMASPLGVAASQSLAGWLVEEGGATAAAETPFAAAHGEALYEFLSRDAEFGARFGAAMGADSRVVSGMLVGDGGHGGEVFAGVASLVDAGGGDGTMARAIAGAFPHVRCTVLELPFVVDAAAVLAGDGGRVEFVAGDMMEFIPPADAVLFKVR</sequence>
<protein>
    <submittedName>
        <fullName evidence="6">Uncharacterized protein</fullName>
    </submittedName>
</protein>
<organism evidence="6 7">
    <name type="scientific">Urochloa decumbens</name>
    <dbReference type="NCBI Taxonomy" id="240449"/>
    <lineage>
        <taxon>Eukaryota</taxon>
        <taxon>Viridiplantae</taxon>
        <taxon>Streptophyta</taxon>
        <taxon>Embryophyta</taxon>
        <taxon>Tracheophyta</taxon>
        <taxon>Spermatophyta</taxon>
        <taxon>Magnoliopsida</taxon>
        <taxon>Liliopsida</taxon>
        <taxon>Poales</taxon>
        <taxon>Poaceae</taxon>
        <taxon>PACMAD clade</taxon>
        <taxon>Panicoideae</taxon>
        <taxon>Panicodae</taxon>
        <taxon>Paniceae</taxon>
        <taxon>Melinidinae</taxon>
        <taxon>Urochloa</taxon>
    </lineage>
</organism>
<dbReference type="GO" id="GO:0008168">
    <property type="term" value="F:methyltransferase activity"/>
    <property type="evidence" value="ECO:0007669"/>
    <property type="project" value="UniProtKB-KW"/>
</dbReference>
<dbReference type="Pfam" id="PF00891">
    <property type="entry name" value="Methyltransf_2"/>
    <property type="match status" value="1"/>
</dbReference>
<dbReference type="PANTHER" id="PTHR11746">
    <property type="entry name" value="O-METHYLTRANSFERASE"/>
    <property type="match status" value="1"/>
</dbReference>
<dbReference type="InterPro" id="IPR036390">
    <property type="entry name" value="WH_DNA-bd_sf"/>
</dbReference>
<feature type="domain" description="O-methyltransferase dimerisation" evidence="5">
    <location>
        <begin position="23"/>
        <end position="114"/>
    </location>
</feature>
<dbReference type="AlphaFoldDB" id="A0ABC9G8X4"/>
<dbReference type="EMBL" id="OZ075118">
    <property type="protein sequence ID" value="CAL5089413.1"/>
    <property type="molecule type" value="Genomic_DNA"/>
</dbReference>
<evidence type="ECO:0000256" key="3">
    <source>
        <dbReference type="ARBA" id="ARBA00022691"/>
    </source>
</evidence>
<keyword evidence="7" id="KW-1185">Reference proteome</keyword>
<keyword evidence="2" id="KW-0808">Transferase</keyword>
<reference evidence="6" key="1">
    <citation type="submission" date="2024-10" db="EMBL/GenBank/DDBJ databases">
        <authorList>
            <person name="Ryan C."/>
        </authorList>
    </citation>
    <scope>NUCLEOTIDE SEQUENCE [LARGE SCALE GENOMIC DNA]</scope>
</reference>
<dbReference type="FunFam" id="1.10.10.10:FF:000213">
    <property type="entry name" value="Coniferyl alcohol 9-O-methyltransferase"/>
    <property type="match status" value="1"/>
</dbReference>
<dbReference type="GO" id="GO:0032259">
    <property type="term" value="P:methylation"/>
    <property type="evidence" value="ECO:0007669"/>
    <property type="project" value="UniProtKB-KW"/>
</dbReference>
<dbReference type="InterPro" id="IPR001077">
    <property type="entry name" value="COMT_C"/>
</dbReference>
<dbReference type="Pfam" id="PF08100">
    <property type="entry name" value="Dimerisation"/>
    <property type="match status" value="1"/>
</dbReference>
<evidence type="ECO:0000256" key="1">
    <source>
        <dbReference type="ARBA" id="ARBA00022603"/>
    </source>
</evidence>
<dbReference type="InterPro" id="IPR036388">
    <property type="entry name" value="WH-like_DNA-bd_sf"/>
</dbReference>
<evidence type="ECO:0000256" key="2">
    <source>
        <dbReference type="ARBA" id="ARBA00022679"/>
    </source>
</evidence>
<keyword evidence="1" id="KW-0489">Methyltransferase</keyword>
<accession>A0ABC9G8X4</accession>
<keyword evidence="3" id="KW-0949">S-adenosyl-L-methionine</keyword>
<dbReference type="Gene3D" id="1.10.10.10">
    <property type="entry name" value="Winged helix-like DNA-binding domain superfamily/Winged helix DNA-binding domain"/>
    <property type="match status" value="1"/>
</dbReference>
<evidence type="ECO:0000313" key="7">
    <source>
        <dbReference type="Proteomes" id="UP001497457"/>
    </source>
</evidence>
<evidence type="ECO:0000313" key="6">
    <source>
        <dbReference type="EMBL" id="CAL5089413.1"/>
    </source>
</evidence>
<dbReference type="PROSITE" id="PS51683">
    <property type="entry name" value="SAM_OMT_II"/>
    <property type="match status" value="1"/>
</dbReference>